<dbReference type="EMBL" id="FMWD01000015">
    <property type="protein sequence ID" value="SCZ67515.1"/>
    <property type="molecule type" value="Genomic_DNA"/>
</dbReference>
<evidence type="ECO:0000313" key="3">
    <source>
        <dbReference type="Proteomes" id="UP000199648"/>
    </source>
</evidence>
<feature type="transmembrane region" description="Helical" evidence="1">
    <location>
        <begin position="109"/>
        <end position="128"/>
    </location>
</feature>
<feature type="transmembrane region" description="Helical" evidence="1">
    <location>
        <begin position="30"/>
        <end position="52"/>
    </location>
</feature>
<keyword evidence="1" id="KW-0812">Transmembrane</keyword>
<gene>
    <name evidence="2" type="ORF">SAMN03097708_03153</name>
</gene>
<dbReference type="RefSeq" id="WP_217632023.1">
    <property type="nucleotide sequence ID" value="NZ_FMWD01000015.1"/>
</dbReference>
<evidence type="ECO:0000256" key="1">
    <source>
        <dbReference type="SAM" id="Phobius"/>
    </source>
</evidence>
<organism evidence="2 3">
    <name type="scientific">Thiohalomonas denitrificans</name>
    <dbReference type="NCBI Taxonomy" id="415747"/>
    <lineage>
        <taxon>Bacteria</taxon>
        <taxon>Pseudomonadati</taxon>
        <taxon>Pseudomonadota</taxon>
        <taxon>Gammaproteobacteria</taxon>
        <taxon>Thiohalomonadales</taxon>
        <taxon>Thiohalomonadaceae</taxon>
        <taxon>Thiohalomonas</taxon>
    </lineage>
</organism>
<feature type="transmembrane region" description="Helical" evidence="1">
    <location>
        <begin position="83"/>
        <end position="103"/>
    </location>
</feature>
<evidence type="ECO:0000313" key="2">
    <source>
        <dbReference type="EMBL" id="SCZ67515.1"/>
    </source>
</evidence>
<proteinExistence type="predicted"/>
<name>A0A1G5R089_9GAMM</name>
<accession>A0A1G5R089</accession>
<protein>
    <submittedName>
        <fullName evidence="2">Uncharacterized protein</fullName>
    </submittedName>
</protein>
<reference evidence="2 3" key="1">
    <citation type="submission" date="2016-10" db="EMBL/GenBank/DDBJ databases">
        <authorList>
            <person name="de Groot N.N."/>
        </authorList>
    </citation>
    <scope>NUCLEOTIDE SEQUENCE [LARGE SCALE GENOMIC DNA]</scope>
    <source>
        <strain evidence="2 3">HLD2</strain>
    </source>
</reference>
<keyword evidence="1" id="KW-0472">Membrane</keyword>
<keyword evidence="1" id="KW-1133">Transmembrane helix</keyword>
<keyword evidence="3" id="KW-1185">Reference proteome</keyword>
<sequence>MVEYAAMIRLKPLLIPAVPRQFPGERWINIALRCLHLVGIAGISGGFLFTLAEAQWLPFWYLTLSSGVALSLLYVWSTALWLVQLKGIAILLKVALLAAATLFPEWRAGLFVSIILISGLIAHAPGAVRGYRLI</sequence>
<dbReference type="Proteomes" id="UP000199648">
    <property type="component" value="Unassembled WGS sequence"/>
</dbReference>
<feature type="transmembrane region" description="Helical" evidence="1">
    <location>
        <begin position="58"/>
        <end position="76"/>
    </location>
</feature>
<dbReference type="AlphaFoldDB" id="A0A1G5R089"/>